<keyword evidence="3" id="KW-1185">Reference proteome</keyword>
<feature type="transmembrane region" description="Helical" evidence="1">
    <location>
        <begin position="14"/>
        <end position="32"/>
    </location>
</feature>
<sequence length="58" mass="6789">MDTYSLLREFADSWVLLGMVLFFLGVGLWAYWPSLRSDRDDASMIPFRNQSIANRDDE</sequence>
<accession>A0A1I6DV88</accession>
<evidence type="ECO:0000256" key="1">
    <source>
        <dbReference type="SAM" id="Phobius"/>
    </source>
</evidence>
<dbReference type="CDD" id="cd01324">
    <property type="entry name" value="cbb3_Oxidase_CcoQ"/>
    <property type="match status" value="1"/>
</dbReference>
<dbReference type="STRING" id="871652.SAMN04515673_105202"/>
<proteinExistence type="predicted"/>
<organism evidence="2 3">
    <name type="scientific">Poseidonocella sedimentorum</name>
    <dbReference type="NCBI Taxonomy" id="871652"/>
    <lineage>
        <taxon>Bacteria</taxon>
        <taxon>Pseudomonadati</taxon>
        <taxon>Pseudomonadota</taxon>
        <taxon>Alphaproteobacteria</taxon>
        <taxon>Rhodobacterales</taxon>
        <taxon>Roseobacteraceae</taxon>
        <taxon>Poseidonocella</taxon>
    </lineage>
</organism>
<reference evidence="2 3" key="1">
    <citation type="submission" date="2016-10" db="EMBL/GenBank/DDBJ databases">
        <authorList>
            <person name="de Groot N.N."/>
        </authorList>
    </citation>
    <scope>NUCLEOTIDE SEQUENCE [LARGE SCALE GENOMIC DNA]</scope>
    <source>
        <strain evidence="3">KMM 9023,NRIC 0796,JCM 17311,KCTC 23692</strain>
    </source>
</reference>
<dbReference type="RefSeq" id="WP_092079775.1">
    <property type="nucleotide sequence ID" value="NZ_FOYI01000005.1"/>
</dbReference>
<evidence type="ECO:0000313" key="3">
    <source>
        <dbReference type="Proteomes" id="UP000199302"/>
    </source>
</evidence>
<keyword evidence="1" id="KW-1133">Transmembrane helix</keyword>
<dbReference type="AlphaFoldDB" id="A0A1I6DV88"/>
<dbReference type="Proteomes" id="UP000199302">
    <property type="component" value="Unassembled WGS sequence"/>
</dbReference>
<keyword evidence="1" id="KW-0812">Transmembrane</keyword>
<name>A0A1I6DV88_9RHOB</name>
<dbReference type="Pfam" id="PF05545">
    <property type="entry name" value="FixQ"/>
    <property type="match status" value="1"/>
</dbReference>
<protein>
    <submittedName>
        <fullName evidence="2">Cytochrome c oxidase cbb3-type subunit 4</fullName>
    </submittedName>
</protein>
<dbReference type="EMBL" id="FOYI01000005">
    <property type="protein sequence ID" value="SFR09251.1"/>
    <property type="molecule type" value="Genomic_DNA"/>
</dbReference>
<dbReference type="OrthoDB" id="9801588at2"/>
<evidence type="ECO:0000313" key="2">
    <source>
        <dbReference type="EMBL" id="SFR09251.1"/>
    </source>
</evidence>
<gene>
    <name evidence="2" type="ORF">SAMN04515673_105202</name>
</gene>
<dbReference type="InterPro" id="IPR008621">
    <property type="entry name" value="Cbb3-typ_cyt_oxidase_comp"/>
</dbReference>
<keyword evidence="1" id="KW-0472">Membrane</keyword>